<dbReference type="PROSITE" id="PS00012">
    <property type="entry name" value="PHOSPHOPANTETHEINE"/>
    <property type="match status" value="1"/>
</dbReference>
<dbReference type="GO" id="GO:0031177">
    <property type="term" value="F:phosphopantetheine binding"/>
    <property type="evidence" value="ECO:0007669"/>
    <property type="project" value="InterPro"/>
</dbReference>
<dbReference type="Proteomes" id="UP000004671">
    <property type="component" value="Chromosome"/>
</dbReference>
<sequence>MGIQNKQKNIEAIYPLSPLQQGMLFHYIYNPEAATYFEQFSVKLHGQIDPELLKKAWQTVVNRHSALRTSFVWKKVDKMLQVVHRQVPIELIQHDWRSLPENQQTQKLTEYAEADRKQGFNLAKAPLLRFHLIRLKDDLYQFIWSFHHLLADGWSMPIILKEAFTVYEAAVNKQPLQLPPVRPYKDYITWLQKQDLNRAREYWQSLLQDFTPAALPFIHARDDETQNDFRAHEIIEFSEDFSEKLQNLARENQITVNNLIQAAWGILLSHYLNNEDVVFGATVSGRPPQLHGVENMVGMFINTLPVRVRFDQRTTILDLLKDLQKQAAATRDVEFTPLVEIQGWLELPREMPLFDTIVVFENYPVDSAMQRVQASIQFSDFHSFEKSNYPLSLIAAFSNVLSLKLAYENARVDKEQIDLLIDQLKLILQSFVQNPRLRIKEIPALNQAQKQRILQEWNALQIPFEDQITIHQKFEQTVEQQPERPAVVFQQQSLTFAQLNAKANQLAHFLIQQGVKPEDTVGLCMDRSIEMIVGLLGILKAGAAYVPLSPDYPQERLLFSVQDTEMKFLLTLKAHRQKLEDLPAALLVLDDDQSPLRQQAEDNPQVKVRPQNLAYIIYTSGSTGKPKGVMINHRSVMNLAANLQHFIYQPLNFKQANISLNAPLIFDASMQRIIMMMHGHTLHIIPEEIRGDGQAMVQFFRKNKIDLADGVPSQLKLMLEAGLLDEGARWPKAFTTGGEALDETLWRAIGRQERIVFFNMYGPTECTVDASITKIQGSGPRPTIGRALANTKFYVLNRNLQPTPIGAPGELHVSGENLARGYLKRADLTAQAFMPDPFSEMGGQRMYKTGDLVRWRPDGMLEFLGRVDAQVKLRGFRIELGEIENALRNHPQIKDAVALLREDQPGNPYLAAYCITRDGQAVDRLELRDFLREHLPEYMLPTAFVFLDSFPLTASGKIFHRRLPRPQESDVAGGGEKIAPRNAAEELLATLWQDVLKIKEVGAFDNFFDLGGHSLLATQMVSRVRDAFGVELPLRQIFETPVLADLALKIEELKSQEHGLQAPPITPAPRDKDLPLSFAQQRLWFLDRLSEGSANYNIPSAVRLKGHLNVERLKQSIEEIVRRHEILRTTFEERRGDAIQVIHEQMEVAIPTVDLSDMPEEQALRKARELARADALKPFDLEKGPLFRILLLKLNDNDHLVLFNMHHIITDGWSTGILVREMAAIYNALSEDKPSPLSPLAIQYADFAVWQQNWLQGEVLEKHLQFWQEYIGENPPVLELSTDHPRPAMQTFNGRSLRYDLPADLSQQVVKFSQKQGVTLFMTLLAAFQSLMHRYSGQDKILIGSPIANRNRSEIENLIGFFVNTLVFKAEFEHDLDFKTLVKQVRENTLQAYAHQDLPFEKLVEALQPERDMSHSPIFQVAFILQNMPSEQLKLKHITIESFPPENPTSKYDLTLYTGQGDNGLVCFWEYNTDLFEEATIRRMMQHFENLLRQATAHPDHKIDYIDFLTEQEKNWLFKEWNNTARPFPADKTVHALFEELAAKQPEQPAVQYEDQILSYDQLNRKANQLARYLKESGLQTDQIVGISLPRSLNVAVAILGILKAGGGFLNIDPAYPRDRIAYMIEDSGLRFVITDQKLAEMLPLDKTKAILLDRDEALMEKHSEQNLNLPIDPDNLAYVIYTSGSTGKPKGTLLGHRGLCNLFQAQQAAFNIRRQSRILQFSSLSFDASVWETVMALLNGATLVYTSQENLVTGQGLHAVLKDQKITTVTLPPSVLAVLPEEPLPELKTIITAGEKCTSDLVQRWGKGRQFVNAYGPTETTVCASMYETDPQAPIEPPIGKPIDNFQLYVVDQHLMPVPVGVPGELCIAGVGLARGYLNRPALSAERFVANPFSEKAGERMYRSGDLVRWRSDGNLEFLGRIDHQVKLRGFRIELGEIEAILTGHPKIRDAAALVREDTPGHQLLVAYYVTEDGASLVSGELKSYLKEQLPDYMVPAVFVHLEKMPLTPNGKVDRKALPKPDQQRDVSSAYVAPRNESEQTLVEIVGELLNLQKVGVHDNFFDLGGHSLLATKFMSRIRDKFNVELPLRILFEKPTVAELAKAIEEQQSAPAEETITRVEREEKSLEELLTELDQLSDEEVKRLLDEEHENDGD</sequence>
<evidence type="ECO:0000313" key="9">
    <source>
        <dbReference type="EMBL" id="EHO42175.1"/>
    </source>
</evidence>
<protein>
    <submittedName>
        <fullName evidence="9">Amino acid adenylation domain protein</fullName>
    </submittedName>
    <submittedName>
        <fullName evidence="8">Amino acid adenylation domain-containing protein</fullName>
    </submittedName>
</protein>
<dbReference type="Gene3D" id="3.30.559.10">
    <property type="entry name" value="Chloramphenicol acetyltransferase-like domain"/>
    <property type="match status" value="2"/>
</dbReference>
<dbReference type="PROSITE" id="PS00455">
    <property type="entry name" value="AMP_BINDING"/>
    <property type="match status" value="2"/>
</dbReference>
<dbReference type="GO" id="GO:0005829">
    <property type="term" value="C:cytosol"/>
    <property type="evidence" value="ECO:0007669"/>
    <property type="project" value="TreeGrafter"/>
</dbReference>
<evidence type="ECO:0000256" key="6">
    <source>
        <dbReference type="SAM" id="MobiDB-lite"/>
    </source>
</evidence>
<evidence type="ECO:0000313" key="11">
    <source>
        <dbReference type="Proteomes" id="UP000183868"/>
    </source>
</evidence>
<dbReference type="GO" id="GO:0044550">
    <property type="term" value="P:secondary metabolite biosynthetic process"/>
    <property type="evidence" value="ECO:0007669"/>
    <property type="project" value="UniProtKB-ARBA"/>
</dbReference>
<dbReference type="SMART" id="SM00823">
    <property type="entry name" value="PKS_PP"/>
    <property type="match status" value="2"/>
</dbReference>
<dbReference type="Pfam" id="PF00668">
    <property type="entry name" value="Condensation"/>
    <property type="match status" value="2"/>
</dbReference>
<dbReference type="HOGENOM" id="CLU_000022_11_1_0"/>
<keyword evidence="5" id="KW-0175">Coiled coil</keyword>
<dbReference type="PaxDb" id="880073-Calab_2565"/>
<dbReference type="InParanoid" id="H1XP60"/>
<dbReference type="PANTHER" id="PTHR45527">
    <property type="entry name" value="NONRIBOSOMAL PEPTIDE SYNTHETASE"/>
    <property type="match status" value="1"/>
</dbReference>
<dbReference type="CDD" id="cd05930">
    <property type="entry name" value="A_NRPS"/>
    <property type="match status" value="1"/>
</dbReference>
<evidence type="ECO:0000256" key="2">
    <source>
        <dbReference type="ARBA" id="ARBA00006432"/>
    </source>
</evidence>
<dbReference type="Pfam" id="PF00501">
    <property type="entry name" value="AMP-binding"/>
    <property type="match status" value="2"/>
</dbReference>
<dbReference type="GO" id="GO:0003824">
    <property type="term" value="F:catalytic activity"/>
    <property type="evidence" value="ECO:0007669"/>
    <property type="project" value="InterPro"/>
</dbReference>
<dbReference type="InterPro" id="IPR029058">
    <property type="entry name" value="AB_hydrolase_fold"/>
</dbReference>
<dbReference type="Gene3D" id="3.40.50.980">
    <property type="match status" value="4"/>
</dbReference>
<dbReference type="InterPro" id="IPR009081">
    <property type="entry name" value="PP-bd_ACP"/>
</dbReference>
<dbReference type="SUPFAM" id="SSF56801">
    <property type="entry name" value="Acetyl-CoA synthetase-like"/>
    <property type="match status" value="2"/>
</dbReference>
<dbReference type="FunCoup" id="H1XP60">
    <property type="interactions" value="69"/>
</dbReference>
<reference evidence="9 10" key="1">
    <citation type="submission" date="2011-09" db="EMBL/GenBank/DDBJ databases">
        <title>The permanent draft genome of Caldithrix abyssi DSM 13497.</title>
        <authorList>
            <consortium name="US DOE Joint Genome Institute (JGI-PGF)"/>
            <person name="Lucas S."/>
            <person name="Han J."/>
            <person name="Lapidus A."/>
            <person name="Bruce D."/>
            <person name="Goodwin L."/>
            <person name="Pitluck S."/>
            <person name="Peters L."/>
            <person name="Kyrpides N."/>
            <person name="Mavromatis K."/>
            <person name="Ivanova N."/>
            <person name="Mikhailova N."/>
            <person name="Chertkov O."/>
            <person name="Detter J.C."/>
            <person name="Tapia R."/>
            <person name="Han C."/>
            <person name="Land M."/>
            <person name="Hauser L."/>
            <person name="Markowitz V."/>
            <person name="Cheng J.-F."/>
            <person name="Hugenholtz P."/>
            <person name="Woyke T."/>
            <person name="Wu D."/>
            <person name="Spring S."/>
            <person name="Brambilla E."/>
            <person name="Klenk H.-P."/>
            <person name="Eisen J.A."/>
        </authorList>
    </citation>
    <scope>NUCLEOTIDE SEQUENCE [LARGE SCALE GENOMIC DNA]</scope>
    <source>
        <strain evidence="9 10">DSM 13497</strain>
    </source>
</reference>
<dbReference type="InterPro" id="IPR020806">
    <property type="entry name" value="PKS_PP-bd"/>
</dbReference>
<dbReference type="Pfam" id="PF13193">
    <property type="entry name" value="AMP-binding_C"/>
    <property type="match status" value="2"/>
</dbReference>
<dbReference type="FunFam" id="2.30.38.10:FF:000001">
    <property type="entry name" value="Non-ribosomal peptide synthetase PvdI"/>
    <property type="match status" value="2"/>
</dbReference>
<dbReference type="PROSITE" id="PS50075">
    <property type="entry name" value="CARRIER"/>
    <property type="match status" value="2"/>
</dbReference>
<keyword evidence="4" id="KW-0597">Phosphoprotein</keyword>
<dbReference type="FunFam" id="1.10.1200.10:FF:000005">
    <property type="entry name" value="Nonribosomal peptide synthetase 1"/>
    <property type="match status" value="2"/>
</dbReference>
<dbReference type="STRING" id="880073.Cabys_1394"/>
<evidence type="ECO:0000259" key="7">
    <source>
        <dbReference type="PROSITE" id="PS50075"/>
    </source>
</evidence>
<evidence type="ECO:0000313" key="8">
    <source>
        <dbReference type="EMBL" id="APF18143.1"/>
    </source>
</evidence>
<dbReference type="InterPro" id="IPR025110">
    <property type="entry name" value="AMP-bd_C"/>
</dbReference>
<dbReference type="Gene3D" id="1.10.1200.10">
    <property type="entry name" value="ACP-like"/>
    <property type="match status" value="1"/>
</dbReference>
<dbReference type="InterPro" id="IPR001242">
    <property type="entry name" value="Condensation_dom"/>
</dbReference>
<dbReference type="PANTHER" id="PTHR45527:SF1">
    <property type="entry name" value="FATTY ACID SYNTHASE"/>
    <property type="match status" value="1"/>
</dbReference>
<dbReference type="Gene3D" id="3.30.300.30">
    <property type="match status" value="2"/>
</dbReference>
<dbReference type="CDD" id="cd17652">
    <property type="entry name" value="A_NRPS_CmdD_like"/>
    <property type="match status" value="1"/>
</dbReference>
<evidence type="ECO:0000256" key="5">
    <source>
        <dbReference type="SAM" id="Coils"/>
    </source>
</evidence>
<accession>H1XP60</accession>
<dbReference type="Proteomes" id="UP000183868">
    <property type="component" value="Chromosome"/>
</dbReference>
<evidence type="ECO:0000256" key="1">
    <source>
        <dbReference type="ARBA" id="ARBA00001957"/>
    </source>
</evidence>
<dbReference type="FunFam" id="3.30.559.10:FF:000012">
    <property type="entry name" value="Non-ribosomal peptide synthetase"/>
    <property type="match status" value="2"/>
</dbReference>
<proteinExistence type="inferred from homology"/>
<keyword evidence="3" id="KW-0596">Phosphopantetheine</keyword>
<dbReference type="InterPro" id="IPR010071">
    <property type="entry name" value="AA_adenyl_dom"/>
</dbReference>
<comment type="cofactor">
    <cofactor evidence="1">
        <name>pantetheine 4'-phosphate</name>
        <dbReference type="ChEBI" id="CHEBI:47942"/>
    </cofactor>
</comment>
<dbReference type="NCBIfam" id="NF003417">
    <property type="entry name" value="PRK04813.1"/>
    <property type="match status" value="2"/>
</dbReference>
<dbReference type="InterPro" id="IPR023213">
    <property type="entry name" value="CAT-like_dom_sf"/>
</dbReference>
<dbReference type="FunFam" id="3.40.50.980:FF:000001">
    <property type="entry name" value="Non-ribosomal peptide synthetase"/>
    <property type="match status" value="2"/>
</dbReference>
<gene>
    <name evidence="8" type="ORF">Cabys_1394</name>
    <name evidence="9" type="ORF">Calab_2565</name>
</gene>
<dbReference type="NCBIfam" id="TIGR01733">
    <property type="entry name" value="AA-adenyl-dom"/>
    <property type="match status" value="2"/>
</dbReference>
<evidence type="ECO:0000256" key="3">
    <source>
        <dbReference type="ARBA" id="ARBA00022450"/>
    </source>
</evidence>
<dbReference type="EMBL" id="CM001402">
    <property type="protein sequence ID" value="EHO42175.1"/>
    <property type="molecule type" value="Genomic_DNA"/>
</dbReference>
<dbReference type="InterPro" id="IPR020845">
    <property type="entry name" value="AMP-binding_CS"/>
</dbReference>
<dbReference type="FunFam" id="3.40.50.12780:FF:000012">
    <property type="entry name" value="Non-ribosomal peptide synthetase"/>
    <property type="match status" value="2"/>
</dbReference>
<evidence type="ECO:0000313" key="10">
    <source>
        <dbReference type="Proteomes" id="UP000004671"/>
    </source>
</evidence>
<keyword evidence="10" id="KW-1185">Reference proteome</keyword>
<dbReference type="CDD" id="cd19531">
    <property type="entry name" value="LCL_NRPS-like"/>
    <property type="match status" value="1"/>
</dbReference>
<feature type="region of interest" description="Disordered" evidence="6">
    <location>
        <begin position="2012"/>
        <end position="2032"/>
    </location>
</feature>
<dbReference type="InterPro" id="IPR000873">
    <property type="entry name" value="AMP-dep_synth/lig_dom"/>
</dbReference>
<name>H1XP60_CALAY</name>
<dbReference type="eggNOG" id="COG1020">
    <property type="taxonomic scope" value="Bacteria"/>
</dbReference>
<dbReference type="Pfam" id="PF00550">
    <property type="entry name" value="PP-binding"/>
    <property type="match status" value="2"/>
</dbReference>
<dbReference type="InterPro" id="IPR036736">
    <property type="entry name" value="ACP-like_sf"/>
</dbReference>
<dbReference type="KEGG" id="caby:Cabys_1394"/>
<dbReference type="FunFam" id="3.30.559.30:FF:000001">
    <property type="entry name" value="Non-ribosomal peptide synthetase"/>
    <property type="match status" value="1"/>
</dbReference>
<evidence type="ECO:0000256" key="4">
    <source>
        <dbReference type="ARBA" id="ARBA00022553"/>
    </source>
</evidence>
<comment type="similarity">
    <text evidence="2">Belongs to the ATP-dependent AMP-binding enzyme family.</text>
</comment>
<feature type="compositionally biased region" description="Basic and acidic residues" evidence="6">
    <location>
        <begin position="2013"/>
        <end position="2026"/>
    </location>
</feature>
<dbReference type="InterPro" id="IPR006162">
    <property type="entry name" value="Ppantetheine_attach_site"/>
</dbReference>
<reference evidence="8 11" key="2">
    <citation type="submission" date="2016-11" db="EMBL/GenBank/DDBJ databases">
        <title>Genomic analysis of Caldithrix abyssi and proposal of a novel bacterial phylum Caldithrichaeota.</title>
        <authorList>
            <person name="Kublanov I."/>
            <person name="Sigalova O."/>
            <person name="Gavrilov S."/>
            <person name="Lebedinsky A."/>
            <person name="Ivanova N."/>
            <person name="Daum C."/>
            <person name="Reddy T."/>
            <person name="Klenk H.P."/>
            <person name="Goker M."/>
            <person name="Reva O."/>
            <person name="Miroshnichenko M."/>
            <person name="Kyprides N."/>
            <person name="Woyke T."/>
            <person name="Gelfand M."/>
        </authorList>
    </citation>
    <scope>NUCLEOTIDE SEQUENCE [LARGE SCALE GENOMIC DNA]</scope>
    <source>
        <strain evidence="8 11">LF13</strain>
    </source>
</reference>
<feature type="coiled-coil region" evidence="5">
    <location>
        <begin position="2113"/>
        <end position="2140"/>
    </location>
</feature>
<dbReference type="InterPro" id="IPR045851">
    <property type="entry name" value="AMP-bd_C_sf"/>
</dbReference>
<organism evidence="9 10">
    <name type="scientific">Caldithrix abyssi DSM 13497</name>
    <dbReference type="NCBI Taxonomy" id="880073"/>
    <lineage>
        <taxon>Bacteria</taxon>
        <taxon>Pseudomonadati</taxon>
        <taxon>Calditrichota</taxon>
        <taxon>Calditrichia</taxon>
        <taxon>Calditrichales</taxon>
        <taxon>Calditrichaceae</taxon>
        <taxon>Caldithrix</taxon>
    </lineage>
</organism>
<feature type="domain" description="Carrier" evidence="7">
    <location>
        <begin position="2034"/>
        <end position="2109"/>
    </location>
</feature>
<dbReference type="CDD" id="cd19543">
    <property type="entry name" value="DCL_NRPS"/>
    <property type="match status" value="1"/>
</dbReference>
<dbReference type="RefSeq" id="WP_006929441.1">
    <property type="nucleotide sequence ID" value="NZ_CM001402.1"/>
</dbReference>
<dbReference type="Gene3D" id="2.30.38.10">
    <property type="entry name" value="Luciferase, Domain 3"/>
    <property type="match status" value="2"/>
</dbReference>
<dbReference type="SUPFAM" id="SSF52777">
    <property type="entry name" value="CoA-dependent acyltransferases"/>
    <property type="match status" value="4"/>
</dbReference>
<dbReference type="FunFam" id="3.30.300.30:FF:000010">
    <property type="entry name" value="Enterobactin synthetase component F"/>
    <property type="match status" value="2"/>
</dbReference>
<dbReference type="Gene3D" id="3.40.50.1820">
    <property type="entry name" value="alpha/beta hydrolase"/>
    <property type="match status" value="1"/>
</dbReference>
<feature type="domain" description="Carrier" evidence="7">
    <location>
        <begin position="979"/>
        <end position="1054"/>
    </location>
</feature>
<dbReference type="Gene3D" id="3.30.559.30">
    <property type="entry name" value="Nonribosomal peptide synthetase, condensation domain"/>
    <property type="match status" value="2"/>
</dbReference>
<dbReference type="SUPFAM" id="SSF47336">
    <property type="entry name" value="ACP-like"/>
    <property type="match status" value="2"/>
</dbReference>
<dbReference type="OrthoDB" id="9765680at2"/>
<dbReference type="GO" id="GO:0043041">
    <property type="term" value="P:amino acid activation for nonribosomal peptide biosynthetic process"/>
    <property type="evidence" value="ECO:0007669"/>
    <property type="project" value="TreeGrafter"/>
</dbReference>
<dbReference type="EMBL" id="CP018099">
    <property type="protein sequence ID" value="APF18143.1"/>
    <property type="molecule type" value="Genomic_DNA"/>
</dbReference>